<evidence type="ECO:0000313" key="2">
    <source>
        <dbReference type="Proteomes" id="UP001160625"/>
    </source>
</evidence>
<dbReference type="Proteomes" id="UP001160625">
    <property type="component" value="Unassembled WGS sequence"/>
</dbReference>
<protein>
    <submittedName>
        <fullName evidence="1">Uncharacterized protein</fullName>
    </submittedName>
</protein>
<name>A0ABT6MZH3_9SPHN</name>
<reference evidence="1" key="1">
    <citation type="submission" date="2023-04" db="EMBL/GenBank/DDBJ databases">
        <title>Sphingomonas sp. MAHUQ-71 isolated from rice field.</title>
        <authorList>
            <person name="Huq M.A."/>
        </authorList>
    </citation>
    <scope>NUCLEOTIDE SEQUENCE</scope>
    <source>
        <strain evidence="1">MAHUQ-71</strain>
    </source>
</reference>
<organism evidence="1 2">
    <name type="scientific">Sphingomonas oryzagri</name>
    <dbReference type="NCBI Taxonomy" id="3042314"/>
    <lineage>
        <taxon>Bacteria</taxon>
        <taxon>Pseudomonadati</taxon>
        <taxon>Pseudomonadota</taxon>
        <taxon>Alphaproteobacteria</taxon>
        <taxon>Sphingomonadales</taxon>
        <taxon>Sphingomonadaceae</taxon>
        <taxon>Sphingomonas</taxon>
    </lineage>
</organism>
<gene>
    <name evidence="1" type="ORF">QGN17_06925</name>
</gene>
<evidence type="ECO:0000313" key="1">
    <source>
        <dbReference type="EMBL" id="MDH7638460.1"/>
    </source>
</evidence>
<sequence>MSDDPVPLRAEGPAMQIVHDIGSLRPGTAYWVPAVEAPERGWAGLPGAHRGSRYLIDAERLRPGHDGFPVFLSRADCLRWIMANQRAIAEGAPGAHVHAARLDAWMLGLDAI</sequence>
<comment type="caution">
    <text evidence="1">The sequence shown here is derived from an EMBL/GenBank/DDBJ whole genome shotgun (WGS) entry which is preliminary data.</text>
</comment>
<dbReference type="RefSeq" id="WP_281043763.1">
    <property type="nucleotide sequence ID" value="NZ_JARYGZ010000001.1"/>
</dbReference>
<keyword evidence="2" id="KW-1185">Reference proteome</keyword>
<dbReference type="EMBL" id="JARYGZ010000001">
    <property type="protein sequence ID" value="MDH7638460.1"/>
    <property type="molecule type" value="Genomic_DNA"/>
</dbReference>
<proteinExistence type="predicted"/>
<accession>A0ABT6MZH3</accession>